<dbReference type="Proteomes" id="UP001465976">
    <property type="component" value="Unassembled WGS sequence"/>
</dbReference>
<name>A0ABR3F8D6_9AGAR</name>
<keyword evidence="2" id="KW-1185">Reference proteome</keyword>
<comment type="caution">
    <text evidence="1">The sequence shown here is derived from an EMBL/GenBank/DDBJ whole genome shotgun (WGS) entry which is preliminary data.</text>
</comment>
<evidence type="ECO:0000313" key="1">
    <source>
        <dbReference type="EMBL" id="KAL0571501.1"/>
    </source>
</evidence>
<reference evidence="1 2" key="1">
    <citation type="submission" date="2024-02" db="EMBL/GenBank/DDBJ databases">
        <title>A draft genome for the cacao thread blight pathogen Marasmius crinis-equi.</title>
        <authorList>
            <person name="Cohen S.P."/>
            <person name="Baruah I.K."/>
            <person name="Amoako-Attah I."/>
            <person name="Bukari Y."/>
            <person name="Meinhardt L.W."/>
            <person name="Bailey B.A."/>
        </authorList>
    </citation>
    <scope>NUCLEOTIDE SEQUENCE [LARGE SCALE GENOMIC DNA]</scope>
    <source>
        <strain evidence="1 2">GH-76</strain>
    </source>
</reference>
<sequence length="536" mass="59911">MWAYLQIHSRIQVWLGMEYVPEQLVDCGREMKSIQAPTHRVPEEILYCIFSMCCEGGTEFELPGRVLGDIPVPFTLSMVCTHWREVAISSEILWSNMQFTFRLAGDSDEESTRDSGEETESERCLRVVEMFLERAGGSLLSLSFGMLDRIEITNTIECILYALCRRASQWGSVSFSAPSPSFIRQPAFQLITGNLRNLHTILVDEFNDENDPNVPLTLDFLGPCPALRKAKLDLVIERPGGSQTLPIPWAQLTSLNLCADAPAPSQILLLCSSLINLELGRVGGYAGGVWDTVMPTLRSLKVDMTSSNGSSAVFPHFFQIFTFPQLTSLDLRSWSEHSEDDLACLAGFFQRLSPSLTTLTLCCALEGAYVFRLLQLLPHLTSLHLIGKYPYPNPKPLRTLSVFPHLKASSSEPSNSILPHLLYLKISVTSISVEIEDYEPFVDVVRSRWIPDPELATELGVDCLRSVELLFLDKATYLPRPLAKLEILRDAGLRVILPMLPLGACREYITIGGRRFQCMTSEVFSFSAFATIPKTT</sequence>
<dbReference type="SUPFAM" id="SSF52047">
    <property type="entry name" value="RNI-like"/>
    <property type="match status" value="1"/>
</dbReference>
<organism evidence="1 2">
    <name type="scientific">Marasmius crinis-equi</name>
    <dbReference type="NCBI Taxonomy" id="585013"/>
    <lineage>
        <taxon>Eukaryota</taxon>
        <taxon>Fungi</taxon>
        <taxon>Dikarya</taxon>
        <taxon>Basidiomycota</taxon>
        <taxon>Agaricomycotina</taxon>
        <taxon>Agaricomycetes</taxon>
        <taxon>Agaricomycetidae</taxon>
        <taxon>Agaricales</taxon>
        <taxon>Marasmiineae</taxon>
        <taxon>Marasmiaceae</taxon>
        <taxon>Marasmius</taxon>
    </lineage>
</organism>
<protein>
    <recommendedName>
        <fullName evidence="3">F-box domain-containing protein</fullName>
    </recommendedName>
</protein>
<accession>A0ABR3F8D6</accession>
<evidence type="ECO:0008006" key="3">
    <source>
        <dbReference type="Google" id="ProtNLM"/>
    </source>
</evidence>
<dbReference type="EMBL" id="JBAHYK010000759">
    <property type="protein sequence ID" value="KAL0571501.1"/>
    <property type="molecule type" value="Genomic_DNA"/>
</dbReference>
<dbReference type="Gene3D" id="3.80.10.10">
    <property type="entry name" value="Ribonuclease Inhibitor"/>
    <property type="match status" value="1"/>
</dbReference>
<proteinExistence type="predicted"/>
<gene>
    <name evidence="1" type="ORF">V5O48_010466</name>
</gene>
<evidence type="ECO:0000313" key="2">
    <source>
        <dbReference type="Proteomes" id="UP001465976"/>
    </source>
</evidence>
<dbReference type="InterPro" id="IPR032675">
    <property type="entry name" value="LRR_dom_sf"/>
</dbReference>